<sequence length="169" mass="18607">MGLRMERNAPRCHGSLEYQASHLLGNDGHAVFLGRYARLRGEATVGEREGEGGKESHAHPHSSPIKLKGRGKREGSVGGQGGKRRGGRRNRETVRPIPRDQALSGEAWSSEDCVFWVGRRGRVGAGFVAHLHLNSVTLKTCSRFQTLFDDAQGEWARRRDLRLKGVDGG</sequence>
<accession>A0ACD0NMG3</accession>
<protein>
    <submittedName>
        <fullName evidence="1">Uncharacterized protein</fullName>
    </submittedName>
</protein>
<proteinExistence type="predicted"/>
<dbReference type="EMBL" id="KZ820595">
    <property type="protein sequence ID" value="PWN46993.1"/>
    <property type="molecule type" value="Genomic_DNA"/>
</dbReference>
<evidence type="ECO:0000313" key="1">
    <source>
        <dbReference type="EMBL" id="PWN46993.1"/>
    </source>
</evidence>
<gene>
    <name evidence="1" type="ORF">IE53DRAFT_278381</name>
</gene>
<reference evidence="1 2" key="1">
    <citation type="journal article" date="2018" name="Mol. Biol. Evol.">
        <title>Broad Genomic Sampling Reveals a Smut Pathogenic Ancestry of the Fungal Clade Ustilaginomycotina.</title>
        <authorList>
            <person name="Kijpornyongpan T."/>
            <person name="Mondo S.J."/>
            <person name="Barry K."/>
            <person name="Sandor L."/>
            <person name="Lee J."/>
            <person name="Lipzen A."/>
            <person name="Pangilinan J."/>
            <person name="LaButti K."/>
            <person name="Hainaut M."/>
            <person name="Henrissat B."/>
            <person name="Grigoriev I.V."/>
            <person name="Spatafora J.W."/>
            <person name="Aime M.C."/>
        </authorList>
    </citation>
    <scope>NUCLEOTIDE SEQUENCE [LARGE SCALE GENOMIC DNA]</scope>
    <source>
        <strain evidence="1 2">SA 807</strain>
    </source>
</reference>
<name>A0ACD0NMG3_9BASI</name>
<keyword evidence="2" id="KW-1185">Reference proteome</keyword>
<organism evidence="1 2">
    <name type="scientific">Violaceomyces palustris</name>
    <dbReference type="NCBI Taxonomy" id="1673888"/>
    <lineage>
        <taxon>Eukaryota</taxon>
        <taxon>Fungi</taxon>
        <taxon>Dikarya</taxon>
        <taxon>Basidiomycota</taxon>
        <taxon>Ustilaginomycotina</taxon>
        <taxon>Ustilaginomycetes</taxon>
        <taxon>Violaceomycetales</taxon>
        <taxon>Violaceomycetaceae</taxon>
        <taxon>Violaceomyces</taxon>
    </lineage>
</organism>
<dbReference type="Proteomes" id="UP000245626">
    <property type="component" value="Unassembled WGS sequence"/>
</dbReference>
<evidence type="ECO:0000313" key="2">
    <source>
        <dbReference type="Proteomes" id="UP000245626"/>
    </source>
</evidence>